<comment type="similarity">
    <text evidence="3 11">Belongs to the poly(A) polymerase family.</text>
</comment>
<comment type="catalytic activity">
    <reaction evidence="11">
        <text>RNA(n) + ATP = RNA(n)-3'-adenine ribonucleotide + diphosphate</text>
        <dbReference type="Rhea" id="RHEA:11332"/>
        <dbReference type="Rhea" id="RHEA-COMP:14527"/>
        <dbReference type="Rhea" id="RHEA-COMP:17347"/>
        <dbReference type="ChEBI" id="CHEBI:30616"/>
        <dbReference type="ChEBI" id="CHEBI:33019"/>
        <dbReference type="ChEBI" id="CHEBI:140395"/>
        <dbReference type="ChEBI" id="CHEBI:173115"/>
        <dbReference type="EC" id="2.7.7.19"/>
    </reaction>
</comment>
<dbReference type="Pfam" id="PF04928">
    <property type="entry name" value="PAP_central"/>
    <property type="match status" value="1"/>
</dbReference>
<evidence type="ECO:0000259" key="17">
    <source>
        <dbReference type="Pfam" id="PF20750"/>
    </source>
</evidence>
<keyword evidence="10 11" id="KW-0539">Nucleus</keyword>
<feature type="binding site" evidence="13">
    <location>
        <position position="157"/>
    </location>
    <ligand>
        <name>Mg(2+)</name>
        <dbReference type="ChEBI" id="CHEBI:18420"/>
        <label>2</label>
        <note>catalytic</note>
    </ligand>
</feature>
<feature type="binding site" evidence="12">
    <location>
        <position position="227"/>
    </location>
    <ligand>
        <name>ATP</name>
        <dbReference type="ChEBI" id="CHEBI:30616"/>
    </ligand>
</feature>
<organism evidence="18 19">
    <name type="scientific">Elasticomyces elasticus</name>
    <dbReference type="NCBI Taxonomy" id="574655"/>
    <lineage>
        <taxon>Eukaryota</taxon>
        <taxon>Fungi</taxon>
        <taxon>Dikarya</taxon>
        <taxon>Ascomycota</taxon>
        <taxon>Pezizomycotina</taxon>
        <taxon>Dothideomycetes</taxon>
        <taxon>Dothideomycetidae</taxon>
        <taxon>Mycosphaerellales</taxon>
        <taxon>Teratosphaeriaceae</taxon>
        <taxon>Elasticomyces</taxon>
    </lineage>
</organism>
<dbReference type="SUPFAM" id="SSF55003">
    <property type="entry name" value="PAP/Archaeal CCA-adding enzyme, C-terminal domain"/>
    <property type="match status" value="1"/>
</dbReference>
<dbReference type="GO" id="GO:0005524">
    <property type="term" value="F:ATP binding"/>
    <property type="evidence" value="ECO:0007669"/>
    <property type="project" value="UniProtKB-UniRule"/>
</dbReference>
<evidence type="ECO:0000256" key="1">
    <source>
        <dbReference type="ARBA" id="ARBA00001936"/>
    </source>
</evidence>
<comment type="subcellular location">
    <subcellularLocation>
        <location evidence="2 11">Nucleus</location>
    </subcellularLocation>
</comment>
<dbReference type="Gene3D" id="1.10.1410.10">
    <property type="match status" value="1"/>
</dbReference>
<proteinExistence type="inferred from homology"/>
<reference evidence="18" key="1">
    <citation type="submission" date="2023-08" db="EMBL/GenBank/DDBJ databases">
        <title>Black Yeasts Isolated from many extreme environments.</title>
        <authorList>
            <person name="Coleine C."/>
            <person name="Stajich J.E."/>
            <person name="Selbmann L."/>
        </authorList>
    </citation>
    <scope>NUCLEOTIDE SEQUENCE</scope>
    <source>
        <strain evidence="18">CCFEE 5810</strain>
    </source>
</reference>
<feature type="binding site" evidence="13">
    <location>
        <position position="102"/>
    </location>
    <ligand>
        <name>Mg(2+)</name>
        <dbReference type="ChEBI" id="CHEBI:18420"/>
        <label>2</label>
        <note>catalytic</note>
    </ligand>
</feature>
<evidence type="ECO:0000259" key="15">
    <source>
        <dbReference type="Pfam" id="PF04926"/>
    </source>
</evidence>
<keyword evidence="5 11" id="KW-0808">Transferase</keyword>
<dbReference type="Gene3D" id="3.30.70.590">
    <property type="entry name" value="Poly(A) polymerase predicted RNA binding domain"/>
    <property type="match status" value="1"/>
</dbReference>
<comment type="cofactor">
    <cofactor evidence="13">
        <name>Mg(2+)</name>
        <dbReference type="ChEBI" id="CHEBI:18420"/>
    </cofactor>
    <text evidence="13">Binds 2 magnesium ions. Also active with manganese.</text>
</comment>
<evidence type="ECO:0000313" key="19">
    <source>
        <dbReference type="Proteomes" id="UP001310594"/>
    </source>
</evidence>
<dbReference type="GO" id="GO:0046872">
    <property type="term" value="F:metal ion binding"/>
    <property type="evidence" value="ECO:0007669"/>
    <property type="project" value="UniProtKB-KW"/>
</dbReference>
<evidence type="ECO:0000256" key="10">
    <source>
        <dbReference type="ARBA" id="ARBA00023242"/>
    </source>
</evidence>
<feature type="region of interest" description="Disordered" evidence="14">
    <location>
        <begin position="584"/>
        <end position="604"/>
    </location>
</feature>
<comment type="caution">
    <text evidence="18">The sequence shown here is derived from an EMBL/GenBank/DDBJ whole genome shotgun (WGS) entry which is preliminary data.</text>
</comment>
<dbReference type="CDD" id="cd05402">
    <property type="entry name" value="NT_PAP_TUTase"/>
    <property type="match status" value="1"/>
</dbReference>
<dbReference type="PIRSF" id="PIRSF018425">
    <property type="entry name" value="PolyA_polymerase"/>
    <property type="match status" value="1"/>
</dbReference>
<evidence type="ECO:0000256" key="8">
    <source>
        <dbReference type="ARBA" id="ARBA00022840"/>
    </source>
</evidence>
<dbReference type="FunFam" id="1.10.1410.10:FF:000001">
    <property type="entry name" value="Putative poly(A) polymerase gamma"/>
    <property type="match status" value="1"/>
</dbReference>
<dbReference type="InterPro" id="IPR007012">
    <property type="entry name" value="PolA_pol_cen_dom"/>
</dbReference>
<dbReference type="Pfam" id="PF20750">
    <property type="entry name" value="PAP_NTPase"/>
    <property type="match status" value="1"/>
</dbReference>
<dbReference type="EMBL" id="JAVRQU010000004">
    <property type="protein sequence ID" value="KAK5703826.1"/>
    <property type="molecule type" value="Genomic_DNA"/>
</dbReference>
<evidence type="ECO:0000256" key="6">
    <source>
        <dbReference type="ARBA" id="ARBA00022723"/>
    </source>
</evidence>
<dbReference type="EC" id="2.7.7.19" evidence="11"/>
<protein>
    <recommendedName>
        <fullName evidence="11">Poly(A) polymerase</fullName>
        <ecNumber evidence="11">2.7.7.19</ecNumber>
    </recommendedName>
</protein>
<dbReference type="GO" id="GO:0031123">
    <property type="term" value="P:RNA 3'-end processing"/>
    <property type="evidence" value="ECO:0007669"/>
    <property type="project" value="InterPro"/>
</dbReference>
<feature type="binding site" evidence="12">
    <location>
        <begin position="100"/>
        <end position="102"/>
    </location>
    <ligand>
        <name>ATP</name>
        <dbReference type="ChEBI" id="CHEBI:30616"/>
    </ligand>
</feature>
<dbReference type="GO" id="GO:0006397">
    <property type="term" value="P:mRNA processing"/>
    <property type="evidence" value="ECO:0007669"/>
    <property type="project" value="UniProtKB-KW"/>
</dbReference>
<evidence type="ECO:0000256" key="9">
    <source>
        <dbReference type="ARBA" id="ARBA00022842"/>
    </source>
</evidence>
<feature type="binding site" evidence="13">
    <location>
        <position position="102"/>
    </location>
    <ligand>
        <name>Mg(2+)</name>
        <dbReference type="ChEBI" id="CHEBI:18420"/>
        <label>1</label>
        <note>catalytic</note>
    </ligand>
</feature>
<keyword evidence="7 11" id="KW-0547">Nucleotide-binding</keyword>
<dbReference type="PANTHER" id="PTHR10682">
    <property type="entry name" value="POLY A POLYMERASE"/>
    <property type="match status" value="1"/>
</dbReference>
<dbReference type="Gene3D" id="3.30.460.10">
    <property type="entry name" value="Beta Polymerase, domain 2"/>
    <property type="match status" value="1"/>
</dbReference>
<gene>
    <name evidence="18" type="primary">PAP1</name>
    <name evidence="18" type="ORF">LTR97_002839</name>
</gene>
<dbReference type="Proteomes" id="UP001310594">
    <property type="component" value="Unassembled WGS sequence"/>
</dbReference>
<feature type="binding site" evidence="13">
    <location>
        <position position="100"/>
    </location>
    <ligand>
        <name>Mg(2+)</name>
        <dbReference type="ChEBI" id="CHEBI:18420"/>
        <label>2</label>
        <note>catalytic</note>
    </ligand>
</feature>
<feature type="binding site" evidence="12">
    <location>
        <begin position="236"/>
        <end position="237"/>
    </location>
    <ligand>
        <name>ATP</name>
        <dbReference type="ChEBI" id="CHEBI:30616"/>
    </ligand>
</feature>
<dbReference type="AlphaFoldDB" id="A0AAN7ZPP9"/>
<keyword evidence="6 13" id="KW-0479">Metal-binding</keyword>
<feature type="region of interest" description="Disordered" evidence="14">
    <location>
        <begin position="544"/>
        <end position="569"/>
    </location>
</feature>
<evidence type="ECO:0000313" key="18">
    <source>
        <dbReference type="EMBL" id="KAK5703826.1"/>
    </source>
</evidence>
<dbReference type="InterPro" id="IPR011068">
    <property type="entry name" value="NuclTrfase_I-like_C"/>
</dbReference>
<evidence type="ECO:0000259" key="16">
    <source>
        <dbReference type="Pfam" id="PF04928"/>
    </source>
</evidence>
<keyword evidence="4 11" id="KW-0507">mRNA processing</keyword>
<dbReference type="InterPro" id="IPR043519">
    <property type="entry name" value="NT_sf"/>
</dbReference>
<dbReference type="GO" id="GO:0005634">
    <property type="term" value="C:nucleus"/>
    <property type="evidence" value="ECO:0007669"/>
    <property type="project" value="UniProtKB-SubCell"/>
</dbReference>
<dbReference type="SUPFAM" id="SSF81631">
    <property type="entry name" value="PAP/OAS1 substrate-binding domain"/>
    <property type="match status" value="1"/>
</dbReference>
<evidence type="ECO:0000256" key="11">
    <source>
        <dbReference type="PIRNR" id="PIRNR018425"/>
    </source>
</evidence>
<comment type="function">
    <text evidence="11">Polymerase that creates the 3'-poly(A) tail of mRNA's.</text>
</comment>
<feature type="binding site" evidence="12">
    <location>
        <position position="218"/>
    </location>
    <ligand>
        <name>ATP</name>
        <dbReference type="ChEBI" id="CHEBI:30616"/>
    </ligand>
</feature>
<keyword evidence="9 13" id="KW-0460">Magnesium</keyword>
<sequence length="604" mass="67103">MAGERQWGVTPAFSNDPPTAADLKLNDTLIAELKAQNNFAPQADTDKREAIIGKLKGLLRQMVQEVGKKKGLPQDILDVAGGEVYPYGSYRLGVYGPDSDVDTLMVAPKHVTRDDFFELMPELLRKSSAPGEITNLVPVPGISTPIIKLTIRGVDIDLIFSSLQLNSLAEKIDLANDSILRGLDEVDRRCVNGTRVTNRIIELVPQTKTFRMALRAIKLWAQRRAIYGNIVGFPGGVAYAILVARVCQLYPKAIAPVLVQKFFFIILRWNWPKPCFLQHKQETSLQLREWDPATYRGDGAHLMPILTPAVPSMNTAHTVTRSTKTVMMREFKRAEAVVDEIVHKGKPWKTLFERHDFFTQKYKHYICVNTAARDQNAHDAWAGLVQSKIKWLMGGIETSDANSVELVQPYTKGFNRVHLCQDENQMEKTLDGSLEYQVKATETSSTDDHADVKAQIAQSDADGVEFMVTDGETAVKKEEWPQKVYTTTYYLGIGLNDGAKALDISAPVRSFSGECTGWPGFDKDMHSIRVKHIRNYDLPADVFVNGETKPTRPKKKPKAATNGDSAAYNKRSFSDAGLEVGFNRGISTSAKRRQSGNGVNGTAG</sequence>
<dbReference type="GO" id="GO:1990817">
    <property type="term" value="F:poly(A) RNA polymerase activity"/>
    <property type="evidence" value="ECO:0007669"/>
    <property type="project" value="UniProtKB-UniRule"/>
</dbReference>
<dbReference type="Pfam" id="PF04926">
    <property type="entry name" value="PAP_RNA-bind"/>
    <property type="match status" value="1"/>
</dbReference>
<accession>A0AAN7ZPP9</accession>
<keyword evidence="8 11" id="KW-0067">ATP-binding</keyword>
<feature type="domain" description="Poly(A) polymerase nucleotidyltransferase" evidence="17">
    <location>
        <begin position="8"/>
        <end position="204"/>
    </location>
</feature>
<evidence type="ECO:0000256" key="7">
    <source>
        <dbReference type="ARBA" id="ARBA00022741"/>
    </source>
</evidence>
<evidence type="ECO:0000256" key="13">
    <source>
        <dbReference type="PIRSR" id="PIRSR018425-2"/>
    </source>
</evidence>
<feature type="binding site" evidence="13">
    <location>
        <position position="100"/>
    </location>
    <ligand>
        <name>Mg(2+)</name>
        <dbReference type="ChEBI" id="CHEBI:18420"/>
        <label>1</label>
        <note>catalytic</note>
    </ligand>
</feature>
<feature type="domain" description="Poly(A) polymerase RNA-binding" evidence="15">
    <location>
        <begin position="356"/>
        <end position="551"/>
    </location>
</feature>
<keyword evidence="18" id="KW-0548">Nucleotidyltransferase</keyword>
<feature type="domain" description="Poly(A) polymerase central" evidence="16">
    <location>
        <begin position="209"/>
        <end position="354"/>
    </location>
</feature>
<dbReference type="InterPro" id="IPR014492">
    <property type="entry name" value="PolyA_polymerase"/>
</dbReference>
<dbReference type="FunFam" id="3.30.460.10:FF:000002">
    <property type="entry name" value="Poly(A) polymerase alpha, putative"/>
    <property type="match status" value="1"/>
</dbReference>
<dbReference type="SUPFAM" id="SSF81301">
    <property type="entry name" value="Nucleotidyltransferase"/>
    <property type="match status" value="1"/>
</dbReference>
<feature type="binding site" evidence="12">
    <location>
        <position position="157"/>
    </location>
    <ligand>
        <name>ATP</name>
        <dbReference type="ChEBI" id="CHEBI:30616"/>
    </ligand>
</feature>
<dbReference type="GO" id="GO:0003723">
    <property type="term" value="F:RNA binding"/>
    <property type="evidence" value="ECO:0007669"/>
    <property type="project" value="UniProtKB-UniRule"/>
</dbReference>
<dbReference type="InterPro" id="IPR007010">
    <property type="entry name" value="PolA_pol_RNA-bd_dom"/>
</dbReference>
<evidence type="ECO:0000256" key="3">
    <source>
        <dbReference type="ARBA" id="ARBA00010912"/>
    </source>
</evidence>
<evidence type="ECO:0000256" key="2">
    <source>
        <dbReference type="ARBA" id="ARBA00004123"/>
    </source>
</evidence>
<dbReference type="PANTHER" id="PTHR10682:SF10">
    <property type="entry name" value="POLYNUCLEOTIDE ADENYLYLTRANSFERASE"/>
    <property type="match status" value="1"/>
</dbReference>
<evidence type="ECO:0000256" key="4">
    <source>
        <dbReference type="ARBA" id="ARBA00022664"/>
    </source>
</evidence>
<evidence type="ECO:0000256" key="5">
    <source>
        <dbReference type="ARBA" id="ARBA00022679"/>
    </source>
</evidence>
<name>A0AAN7ZPP9_9PEZI</name>
<dbReference type="InterPro" id="IPR048840">
    <property type="entry name" value="PolA_pol_NTPase"/>
</dbReference>
<evidence type="ECO:0000256" key="14">
    <source>
        <dbReference type="SAM" id="MobiDB-lite"/>
    </source>
</evidence>
<evidence type="ECO:0000256" key="12">
    <source>
        <dbReference type="PIRSR" id="PIRSR018425-1"/>
    </source>
</evidence>
<comment type="cofactor">
    <cofactor evidence="1">
        <name>Mn(2+)</name>
        <dbReference type="ChEBI" id="CHEBI:29035"/>
    </cofactor>
</comment>